<name>A6NQ86_9FIRM</name>
<reference evidence="2 3" key="1">
    <citation type="submission" date="2007-04" db="EMBL/GenBank/DDBJ databases">
        <authorList>
            <person name="Fulton L."/>
            <person name="Clifton S."/>
            <person name="Fulton B."/>
            <person name="Xu J."/>
            <person name="Minx P."/>
            <person name="Pepin K.H."/>
            <person name="Johnson M."/>
            <person name="Thiruvilangam P."/>
            <person name="Bhonagiri V."/>
            <person name="Nash W.E."/>
            <person name="Mardis E.R."/>
            <person name="Wilson R.K."/>
        </authorList>
    </citation>
    <scope>NUCLEOTIDE SEQUENCE [LARGE SCALE GENOMIC DNA]</scope>
    <source>
        <strain evidence="2 3">ATCC 29799</strain>
    </source>
</reference>
<evidence type="ECO:0000313" key="3">
    <source>
        <dbReference type="Proteomes" id="UP000003639"/>
    </source>
</evidence>
<comment type="caution">
    <text evidence="2">The sequence shown here is derived from an EMBL/GenBank/DDBJ whole genome shotgun (WGS) entry which is preliminary data.</text>
</comment>
<keyword evidence="3" id="KW-1185">Reference proteome</keyword>
<protein>
    <submittedName>
        <fullName evidence="2">Uncharacterized protein</fullName>
    </submittedName>
</protein>
<sequence>MARPPFFPACSSPPASLHGLYIKSGIFNALVTFLSFSVNNSRVL</sequence>
<reference evidence="2 3" key="2">
    <citation type="submission" date="2007-06" db="EMBL/GenBank/DDBJ databases">
        <title>Draft genome sequence of Pseudoflavonifractor capillosus ATCC 29799.</title>
        <authorList>
            <person name="Sudarsanam P."/>
            <person name="Ley R."/>
            <person name="Guruge J."/>
            <person name="Turnbaugh P.J."/>
            <person name="Mahowald M."/>
            <person name="Liep D."/>
            <person name="Gordon J."/>
        </authorList>
    </citation>
    <scope>NUCLEOTIDE SEQUENCE [LARGE SCALE GENOMIC DNA]</scope>
    <source>
        <strain evidence="2 3">ATCC 29799</strain>
    </source>
</reference>
<dbReference type="Proteomes" id="UP000003639">
    <property type="component" value="Unassembled WGS sequence"/>
</dbReference>
<feature type="transmembrane region" description="Helical" evidence="1">
    <location>
        <begin position="20"/>
        <end position="38"/>
    </location>
</feature>
<evidence type="ECO:0000256" key="1">
    <source>
        <dbReference type="SAM" id="Phobius"/>
    </source>
</evidence>
<keyword evidence="1" id="KW-0472">Membrane</keyword>
<dbReference type="AlphaFoldDB" id="A6NQ86"/>
<organism evidence="2 3">
    <name type="scientific">Pseudoflavonifractor capillosus ATCC 29799</name>
    <dbReference type="NCBI Taxonomy" id="411467"/>
    <lineage>
        <taxon>Bacteria</taxon>
        <taxon>Bacillati</taxon>
        <taxon>Bacillota</taxon>
        <taxon>Clostridia</taxon>
        <taxon>Eubacteriales</taxon>
        <taxon>Oscillospiraceae</taxon>
        <taxon>Pseudoflavonifractor</taxon>
    </lineage>
</organism>
<proteinExistence type="predicted"/>
<dbReference type="EMBL" id="AAXG02000004">
    <property type="protein sequence ID" value="EDN01691.1"/>
    <property type="molecule type" value="Genomic_DNA"/>
</dbReference>
<keyword evidence="1" id="KW-0812">Transmembrane</keyword>
<gene>
    <name evidence="2" type="ORF">BACCAP_00356</name>
</gene>
<keyword evidence="1" id="KW-1133">Transmembrane helix</keyword>
<evidence type="ECO:0000313" key="2">
    <source>
        <dbReference type="EMBL" id="EDN01691.1"/>
    </source>
</evidence>
<accession>A6NQ86</accession>